<dbReference type="Proteomes" id="UP000553766">
    <property type="component" value="Unassembled WGS sequence"/>
</dbReference>
<dbReference type="GO" id="GO:0046487">
    <property type="term" value="P:glyoxylate metabolic process"/>
    <property type="evidence" value="ECO:0007669"/>
    <property type="project" value="TreeGrafter"/>
</dbReference>
<reference evidence="4 5" key="1">
    <citation type="submission" date="2020-08" db="EMBL/GenBank/DDBJ databases">
        <title>Genomic Encyclopedia of Type Strains, Phase IV (KMG-IV): sequencing the most valuable type-strain genomes for metagenomic binning, comparative biology and taxonomic classification.</title>
        <authorList>
            <person name="Goeker M."/>
        </authorList>
    </citation>
    <scope>NUCLEOTIDE SEQUENCE [LARGE SCALE GENOMIC DNA]</scope>
    <source>
        <strain evidence="4 5">DSM 103377</strain>
    </source>
</reference>
<dbReference type="EMBL" id="JACIJS010000003">
    <property type="protein sequence ID" value="MBB5515143.1"/>
    <property type="molecule type" value="Genomic_DNA"/>
</dbReference>
<dbReference type="PANTHER" id="PTHR43489">
    <property type="entry name" value="ISOMERASE"/>
    <property type="match status" value="1"/>
</dbReference>
<dbReference type="InterPro" id="IPR026040">
    <property type="entry name" value="HyI-like"/>
</dbReference>
<gene>
    <name evidence="4" type="ORF">FHS89_001153</name>
</gene>
<protein>
    <submittedName>
        <fullName evidence="4">Hydroxypyruvate isomerase</fullName>
        <ecNumber evidence="4">5.3.1.22</ecNumber>
    </submittedName>
</protein>
<dbReference type="Gene3D" id="3.20.20.150">
    <property type="entry name" value="Divalent-metal-dependent TIM barrel enzymes"/>
    <property type="match status" value="1"/>
</dbReference>
<dbReference type="RefSeq" id="WP_184009455.1">
    <property type="nucleotide sequence ID" value="NZ_JACIJS010000003.1"/>
</dbReference>
<organism evidence="4 5">
    <name type="scientific">Rubricella aquisinus</name>
    <dbReference type="NCBI Taxonomy" id="2028108"/>
    <lineage>
        <taxon>Bacteria</taxon>
        <taxon>Pseudomonadati</taxon>
        <taxon>Pseudomonadota</taxon>
        <taxon>Alphaproteobacteria</taxon>
        <taxon>Rhodobacterales</taxon>
        <taxon>Paracoccaceae</taxon>
        <taxon>Rubricella</taxon>
    </lineage>
</organism>
<feature type="domain" description="Xylose isomerase-like TIM barrel" evidence="3">
    <location>
        <begin position="22"/>
        <end position="258"/>
    </location>
</feature>
<evidence type="ECO:0000259" key="3">
    <source>
        <dbReference type="Pfam" id="PF01261"/>
    </source>
</evidence>
<evidence type="ECO:0000256" key="1">
    <source>
        <dbReference type="ARBA" id="ARBA00023235"/>
    </source>
</evidence>
<dbReference type="InterPro" id="IPR036237">
    <property type="entry name" value="Xyl_isomerase-like_sf"/>
</dbReference>
<name>A0A840WLY8_9RHOB</name>
<dbReference type="SUPFAM" id="SSF51658">
    <property type="entry name" value="Xylose isomerase-like"/>
    <property type="match status" value="1"/>
</dbReference>
<sequence length="269" mass="28819">MPSRFAANIATLFADIPLLDRFQAARSAGFAQVEFPQPYDWPIDLLSRRLAAAEVSLSLIDLPVADGAGQEGLACLPGEEEAFRVTVETALRYAKALKVPVIHCPAGLVPEGAKRGALRTLYLDNVAYAARRCAEDGVTVVVQPRNPDDCPAYFLDSYAGAAHALNAVRDRGGDAGLLFSIMDCARIHGDVQPWLAALAHEVSYYRIAGVPGGHEPDCGVLPFADLLRDVALLSPDVTVGLDYTPVAGTLHGLKWLEEVIPTLEPHAAR</sequence>
<keyword evidence="4" id="KW-0670">Pyruvate</keyword>
<comment type="similarity">
    <text evidence="2">Belongs to the hyi family.</text>
</comment>
<evidence type="ECO:0000313" key="5">
    <source>
        <dbReference type="Proteomes" id="UP000553766"/>
    </source>
</evidence>
<accession>A0A840WLY8</accession>
<dbReference type="PANTHER" id="PTHR43489:SF6">
    <property type="entry name" value="HYDROXYPYRUVATE ISOMERASE-RELATED"/>
    <property type="match status" value="1"/>
</dbReference>
<proteinExistence type="inferred from homology"/>
<evidence type="ECO:0000313" key="4">
    <source>
        <dbReference type="EMBL" id="MBB5515143.1"/>
    </source>
</evidence>
<dbReference type="InterPro" id="IPR050417">
    <property type="entry name" value="Sugar_Epim/Isomerase"/>
</dbReference>
<dbReference type="InterPro" id="IPR013022">
    <property type="entry name" value="Xyl_isomerase-like_TIM-brl"/>
</dbReference>
<dbReference type="GO" id="GO:0008903">
    <property type="term" value="F:hydroxypyruvate isomerase activity"/>
    <property type="evidence" value="ECO:0007669"/>
    <property type="project" value="UniProtKB-EC"/>
</dbReference>
<dbReference type="PIRSF" id="PIRSF006241">
    <property type="entry name" value="HyI"/>
    <property type="match status" value="1"/>
</dbReference>
<dbReference type="EC" id="5.3.1.22" evidence="4"/>
<keyword evidence="1 2" id="KW-0413">Isomerase</keyword>
<dbReference type="Pfam" id="PF01261">
    <property type="entry name" value="AP_endonuc_2"/>
    <property type="match status" value="1"/>
</dbReference>
<comment type="caution">
    <text evidence="4">The sequence shown here is derived from an EMBL/GenBank/DDBJ whole genome shotgun (WGS) entry which is preliminary data.</text>
</comment>
<keyword evidence="5" id="KW-1185">Reference proteome</keyword>
<evidence type="ECO:0000256" key="2">
    <source>
        <dbReference type="PIRNR" id="PIRNR006241"/>
    </source>
</evidence>
<dbReference type="AlphaFoldDB" id="A0A840WLY8"/>